<keyword evidence="4 6" id="KW-1133">Transmembrane helix</keyword>
<organism evidence="7 8">
    <name type="scientific">Clunio marinus</name>
    <dbReference type="NCBI Taxonomy" id="568069"/>
    <lineage>
        <taxon>Eukaryota</taxon>
        <taxon>Metazoa</taxon>
        <taxon>Ecdysozoa</taxon>
        <taxon>Arthropoda</taxon>
        <taxon>Hexapoda</taxon>
        <taxon>Insecta</taxon>
        <taxon>Pterygota</taxon>
        <taxon>Neoptera</taxon>
        <taxon>Endopterygota</taxon>
        <taxon>Diptera</taxon>
        <taxon>Nematocera</taxon>
        <taxon>Chironomoidea</taxon>
        <taxon>Chironomidae</taxon>
        <taxon>Clunio</taxon>
    </lineage>
</organism>
<evidence type="ECO:0000313" key="7">
    <source>
        <dbReference type="EMBL" id="CRK87322.1"/>
    </source>
</evidence>
<feature type="transmembrane region" description="Helical" evidence="6">
    <location>
        <begin position="261"/>
        <end position="286"/>
    </location>
</feature>
<comment type="subcellular location">
    <subcellularLocation>
        <location evidence="1">Cell membrane</location>
        <topology evidence="1">Multi-pass membrane protein</topology>
    </subcellularLocation>
</comment>
<dbReference type="GO" id="GO:0005886">
    <property type="term" value="C:plasma membrane"/>
    <property type="evidence" value="ECO:0007669"/>
    <property type="project" value="UniProtKB-SubCell"/>
</dbReference>
<dbReference type="Pfam" id="PF08395">
    <property type="entry name" value="7tm_7"/>
    <property type="match status" value="1"/>
</dbReference>
<evidence type="ECO:0000256" key="5">
    <source>
        <dbReference type="ARBA" id="ARBA00023136"/>
    </source>
</evidence>
<dbReference type="EMBL" id="CVRI01000004">
    <property type="protein sequence ID" value="CRK87322.1"/>
    <property type="molecule type" value="Genomic_DNA"/>
</dbReference>
<dbReference type="GO" id="GO:0050909">
    <property type="term" value="P:sensory perception of taste"/>
    <property type="evidence" value="ECO:0007669"/>
    <property type="project" value="InterPro"/>
</dbReference>
<feature type="transmembrane region" description="Helical" evidence="6">
    <location>
        <begin position="28"/>
        <end position="45"/>
    </location>
</feature>
<dbReference type="AlphaFoldDB" id="A0A1J1HIE2"/>
<protein>
    <submittedName>
        <fullName evidence="7">CLUMA_CG001124, isoform A</fullName>
    </submittedName>
</protein>
<keyword evidence="8" id="KW-1185">Reference proteome</keyword>
<evidence type="ECO:0000256" key="4">
    <source>
        <dbReference type="ARBA" id="ARBA00022989"/>
    </source>
</evidence>
<keyword evidence="2" id="KW-1003">Cell membrane</keyword>
<evidence type="ECO:0000256" key="1">
    <source>
        <dbReference type="ARBA" id="ARBA00004651"/>
    </source>
</evidence>
<dbReference type="InterPro" id="IPR013604">
    <property type="entry name" value="7TM_chemorcpt"/>
</dbReference>
<feature type="transmembrane region" description="Helical" evidence="6">
    <location>
        <begin position="193"/>
        <end position="213"/>
    </location>
</feature>
<evidence type="ECO:0000256" key="2">
    <source>
        <dbReference type="ARBA" id="ARBA00022475"/>
    </source>
</evidence>
<accession>A0A1J1HIE2</accession>
<evidence type="ECO:0000313" key="8">
    <source>
        <dbReference type="Proteomes" id="UP000183832"/>
    </source>
</evidence>
<keyword evidence="5 6" id="KW-0472">Membrane</keyword>
<gene>
    <name evidence="7" type="ORF">CLUMA_CG001124</name>
</gene>
<sequence length="287" mass="33880">MKLNGFMYSTIEYTQDKRLKFKKSRWEFVWFIVNLMPTFVVWSSFDMKMFSTEHAPVSIQQRREIIGILCGFMLYTTLFSNTYTKMFQYFKSETFFNLLSTFKIIEMEGVDEFLAVVIRKSSFSLMKESELIEDILIAKQIINMICENLDNIGSIYGISIWSAYSYSCFYLIIISFGIIHYFISPIAKNFTRFLTTASLWLITFSLLLLCFAISNSIKRETRGIEEKVFRIQYKVKRSPKVIKFAQLLSLQLHHRPPQISYGVFIMDWTFLLTTVDMIFGYLIIILQ</sequence>
<evidence type="ECO:0000256" key="3">
    <source>
        <dbReference type="ARBA" id="ARBA00022692"/>
    </source>
</evidence>
<keyword evidence="3 6" id="KW-0812">Transmembrane</keyword>
<dbReference type="Proteomes" id="UP000183832">
    <property type="component" value="Unassembled WGS sequence"/>
</dbReference>
<reference evidence="7 8" key="1">
    <citation type="submission" date="2015-04" db="EMBL/GenBank/DDBJ databases">
        <authorList>
            <person name="Syromyatnikov M.Y."/>
            <person name="Popov V.N."/>
        </authorList>
    </citation>
    <scope>NUCLEOTIDE SEQUENCE [LARGE SCALE GENOMIC DNA]</scope>
</reference>
<proteinExistence type="predicted"/>
<feature type="transmembrane region" description="Helical" evidence="6">
    <location>
        <begin position="168"/>
        <end position="187"/>
    </location>
</feature>
<feature type="transmembrane region" description="Helical" evidence="6">
    <location>
        <begin position="65"/>
        <end position="83"/>
    </location>
</feature>
<name>A0A1J1HIE2_9DIPT</name>
<evidence type="ECO:0000256" key="6">
    <source>
        <dbReference type="SAM" id="Phobius"/>
    </source>
</evidence>